<dbReference type="InterPro" id="IPR011923">
    <property type="entry name" value="RodA/MrdB"/>
</dbReference>
<evidence type="ECO:0000313" key="13">
    <source>
        <dbReference type="Proteomes" id="UP000614424"/>
    </source>
</evidence>
<dbReference type="InterPro" id="IPR001182">
    <property type="entry name" value="FtsW/RodA"/>
</dbReference>
<dbReference type="EMBL" id="JACNJZ010000183">
    <property type="protein sequence ID" value="MBC8318729.1"/>
    <property type="molecule type" value="Genomic_DNA"/>
</dbReference>
<dbReference type="PANTHER" id="PTHR30474">
    <property type="entry name" value="CELL CYCLE PROTEIN"/>
    <property type="match status" value="1"/>
</dbReference>
<evidence type="ECO:0000256" key="8">
    <source>
        <dbReference type="ARBA" id="ARBA00022989"/>
    </source>
</evidence>
<feature type="transmembrane region" description="Helical" evidence="11">
    <location>
        <begin position="274"/>
        <end position="294"/>
    </location>
</feature>
<keyword evidence="9 11" id="KW-0472">Membrane</keyword>
<comment type="catalytic activity">
    <reaction evidence="11">
        <text>[GlcNAc-(1-&gt;4)-Mur2Ac(oyl-L-Ala-gamma-D-Glu-L-Lys-D-Ala-D-Ala)](n)-di-trans,octa-cis-undecaprenyl diphosphate + beta-D-GlcNAc-(1-&gt;4)-Mur2Ac(oyl-L-Ala-gamma-D-Glu-L-Lys-D-Ala-D-Ala)-di-trans,octa-cis-undecaprenyl diphosphate = [GlcNAc-(1-&gt;4)-Mur2Ac(oyl-L-Ala-gamma-D-Glu-L-Lys-D-Ala-D-Ala)](n+1)-di-trans,octa-cis-undecaprenyl diphosphate + di-trans,octa-cis-undecaprenyl diphosphate + H(+)</text>
        <dbReference type="Rhea" id="RHEA:23708"/>
        <dbReference type="Rhea" id="RHEA-COMP:9602"/>
        <dbReference type="Rhea" id="RHEA-COMP:9603"/>
        <dbReference type="ChEBI" id="CHEBI:15378"/>
        <dbReference type="ChEBI" id="CHEBI:58405"/>
        <dbReference type="ChEBI" id="CHEBI:60033"/>
        <dbReference type="ChEBI" id="CHEBI:78435"/>
        <dbReference type="EC" id="2.4.99.28"/>
    </reaction>
</comment>
<feature type="transmembrane region" description="Helical" evidence="11">
    <location>
        <begin position="306"/>
        <end position="334"/>
    </location>
</feature>
<gene>
    <name evidence="11 12" type="primary">rodA</name>
    <name evidence="12" type="ORF">H8E41_12560</name>
</gene>
<sequence length="370" mass="41979">MLRFDRRLLQNFDWLILLFVITIATMCLMNLYSATYPNISRGTPVYIKQLYFFIMGFGLILVIISLDYRIFLNLNYILYTCIILLLLYALLLGRIQAGTQRWIDLGFFNLQPSELAKLTLVITLASYYSRKHTEEGFDLRGLIAPIGLTLLPFLLILKQPDLGTALMLGFIFVSMTLFVKLKWQTLTFLLGVCGSLIPIAWKFILKPYQRQRIETFLNPESDPLQSGYHIMQSKIAVGSGLTFGKGYLNGTQGHLDFLPERHTDFAFSIWAEEWGFVGSLFFLAVYFSMILWGLNIASSSRDKFGTLLCIGVVSLIFWQAFINLAMVMGIMPVVGMPLPLFSYGGSSLITTMAGIGIMMSVRMRRYQVPG</sequence>
<evidence type="ECO:0000313" key="12">
    <source>
        <dbReference type="EMBL" id="MBC8318729.1"/>
    </source>
</evidence>
<dbReference type="HAMAP" id="MF_02079">
    <property type="entry name" value="PGT_RodA"/>
    <property type="match status" value="1"/>
</dbReference>
<comment type="function">
    <text evidence="11">Peptidoglycan polymerase that is essential for cell wall elongation.</text>
</comment>
<dbReference type="Pfam" id="PF01098">
    <property type="entry name" value="FTSW_RODA_SPOVE"/>
    <property type="match status" value="1"/>
</dbReference>
<dbReference type="PANTHER" id="PTHR30474:SF1">
    <property type="entry name" value="PEPTIDOGLYCAN GLYCOSYLTRANSFERASE MRDB"/>
    <property type="match status" value="1"/>
</dbReference>
<dbReference type="GO" id="GO:0008955">
    <property type="term" value="F:peptidoglycan glycosyltransferase activity"/>
    <property type="evidence" value="ECO:0007669"/>
    <property type="project" value="UniProtKB-UniRule"/>
</dbReference>
<comment type="pathway">
    <text evidence="11">Cell wall biogenesis; peptidoglycan biosynthesis.</text>
</comment>
<feature type="transmembrane region" description="Helical" evidence="11">
    <location>
        <begin position="76"/>
        <end position="95"/>
    </location>
</feature>
<organism evidence="12 13">
    <name type="scientific">Candidatus Desulfobia pelagia</name>
    <dbReference type="NCBI Taxonomy" id="2841692"/>
    <lineage>
        <taxon>Bacteria</taxon>
        <taxon>Pseudomonadati</taxon>
        <taxon>Thermodesulfobacteriota</taxon>
        <taxon>Desulfobulbia</taxon>
        <taxon>Desulfobulbales</taxon>
        <taxon>Desulfobulbaceae</taxon>
        <taxon>Candidatus Desulfobia</taxon>
    </lineage>
</organism>
<dbReference type="AlphaFoldDB" id="A0A8J6NHQ9"/>
<keyword evidence="5 11" id="KW-0812">Transmembrane</keyword>
<dbReference type="UniPathway" id="UPA00219"/>
<dbReference type="GO" id="GO:0005886">
    <property type="term" value="C:plasma membrane"/>
    <property type="evidence" value="ECO:0007669"/>
    <property type="project" value="UniProtKB-SubCell"/>
</dbReference>
<keyword evidence="2 11" id="KW-1003">Cell membrane</keyword>
<feature type="transmembrane region" description="Helical" evidence="11">
    <location>
        <begin position="45"/>
        <end position="64"/>
    </location>
</feature>
<keyword evidence="8 11" id="KW-1133">Transmembrane helix</keyword>
<evidence type="ECO:0000256" key="2">
    <source>
        <dbReference type="ARBA" id="ARBA00022475"/>
    </source>
</evidence>
<comment type="similarity">
    <text evidence="11">Belongs to the SEDS family. MrdB/RodA subfamily.</text>
</comment>
<dbReference type="NCBIfam" id="TIGR02210">
    <property type="entry name" value="rodA_shape"/>
    <property type="match status" value="1"/>
</dbReference>
<reference evidence="12 13" key="1">
    <citation type="submission" date="2020-08" db="EMBL/GenBank/DDBJ databases">
        <title>Bridging the membrane lipid divide: bacteria of the FCB group superphylum have the potential to synthesize archaeal ether lipids.</title>
        <authorList>
            <person name="Villanueva L."/>
            <person name="Von Meijenfeldt F.A.B."/>
            <person name="Westbye A.B."/>
            <person name="Yadav S."/>
            <person name="Hopmans E.C."/>
            <person name="Dutilh B.E."/>
            <person name="Sinninghe Damste J.S."/>
        </authorList>
    </citation>
    <scope>NUCLEOTIDE SEQUENCE [LARGE SCALE GENOMIC DNA]</scope>
    <source>
        <strain evidence="12">NIOZ-UU47</strain>
    </source>
</reference>
<keyword evidence="6 11" id="KW-0133">Cell shape</keyword>
<protein>
    <recommendedName>
        <fullName evidence="11">Peptidoglycan glycosyltransferase RodA</fullName>
        <shortName evidence="11">PGT</shortName>
        <ecNumber evidence="11">2.4.99.28</ecNumber>
    </recommendedName>
    <alternativeName>
        <fullName evidence="11">Cell elongation protein RodA</fullName>
    </alternativeName>
    <alternativeName>
        <fullName evidence="11">Cell wall polymerase</fullName>
    </alternativeName>
    <alternativeName>
        <fullName evidence="11">Peptidoglycan polymerase</fullName>
        <shortName evidence="11">PG polymerase</shortName>
    </alternativeName>
</protein>
<proteinExistence type="inferred from homology"/>
<feature type="transmembrane region" description="Helical" evidence="11">
    <location>
        <begin position="162"/>
        <end position="179"/>
    </location>
</feature>
<dbReference type="GO" id="GO:0009252">
    <property type="term" value="P:peptidoglycan biosynthetic process"/>
    <property type="evidence" value="ECO:0007669"/>
    <property type="project" value="UniProtKB-UniRule"/>
</dbReference>
<evidence type="ECO:0000256" key="9">
    <source>
        <dbReference type="ARBA" id="ARBA00023136"/>
    </source>
</evidence>
<comment type="subcellular location">
    <subcellularLocation>
        <location evidence="11">Cell membrane</location>
        <topology evidence="11">Multi-pass membrane protein</topology>
    </subcellularLocation>
    <subcellularLocation>
        <location evidence="1">Membrane</location>
        <topology evidence="1">Multi-pass membrane protein</topology>
    </subcellularLocation>
</comment>
<evidence type="ECO:0000256" key="11">
    <source>
        <dbReference type="HAMAP-Rule" id="MF_02079"/>
    </source>
</evidence>
<dbReference type="GO" id="GO:0071555">
    <property type="term" value="P:cell wall organization"/>
    <property type="evidence" value="ECO:0007669"/>
    <property type="project" value="UniProtKB-KW"/>
</dbReference>
<evidence type="ECO:0000256" key="5">
    <source>
        <dbReference type="ARBA" id="ARBA00022692"/>
    </source>
</evidence>
<accession>A0A8J6NHQ9</accession>
<comment type="caution">
    <text evidence="12">The sequence shown here is derived from an EMBL/GenBank/DDBJ whole genome shotgun (WGS) entry which is preliminary data.</text>
</comment>
<keyword evidence="4 11" id="KW-0808">Transferase</keyword>
<evidence type="ECO:0000256" key="3">
    <source>
        <dbReference type="ARBA" id="ARBA00022676"/>
    </source>
</evidence>
<keyword evidence="7 11" id="KW-0573">Peptidoglycan synthesis</keyword>
<dbReference type="InterPro" id="IPR018365">
    <property type="entry name" value="Cell_cycle_FtsW-rel_CS"/>
</dbReference>
<dbReference type="GO" id="GO:0015648">
    <property type="term" value="F:lipid-linked peptidoglycan transporter activity"/>
    <property type="evidence" value="ECO:0007669"/>
    <property type="project" value="TreeGrafter"/>
</dbReference>
<evidence type="ECO:0000256" key="6">
    <source>
        <dbReference type="ARBA" id="ARBA00022960"/>
    </source>
</evidence>
<dbReference type="PROSITE" id="PS00428">
    <property type="entry name" value="FTSW_RODA_SPOVE"/>
    <property type="match status" value="1"/>
</dbReference>
<dbReference type="GO" id="GO:0008360">
    <property type="term" value="P:regulation of cell shape"/>
    <property type="evidence" value="ECO:0007669"/>
    <property type="project" value="UniProtKB-KW"/>
</dbReference>
<feature type="transmembrane region" description="Helical" evidence="11">
    <location>
        <begin position="340"/>
        <end position="361"/>
    </location>
</feature>
<dbReference type="GO" id="GO:0032153">
    <property type="term" value="C:cell division site"/>
    <property type="evidence" value="ECO:0007669"/>
    <property type="project" value="TreeGrafter"/>
</dbReference>
<keyword evidence="10 11" id="KW-0961">Cell wall biogenesis/degradation</keyword>
<dbReference type="Proteomes" id="UP000614424">
    <property type="component" value="Unassembled WGS sequence"/>
</dbReference>
<dbReference type="GO" id="GO:0051301">
    <property type="term" value="P:cell division"/>
    <property type="evidence" value="ECO:0007669"/>
    <property type="project" value="InterPro"/>
</dbReference>
<evidence type="ECO:0000256" key="1">
    <source>
        <dbReference type="ARBA" id="ARBA00004141"/>
    </source>
</evidence>
<evidence type="ECO:0000256" key="4">
    <source>
        <dbReference type="ARBA" id="ARBA00022679"/>
    </source>
</evidence>
<feature type="transmembrane region" description="Helical" evidence="11">
    <location>
        <begin position="139"/>
        <end position="156"/>
    </location>
</feature>
<dbReference type="EC" id="2.4.99.28" evidence="11"/>
<evidence type="ECO:0000256" key="10">
    <source>
        <dbReference type="ARBA" id="ARBA00023316"/>
    </source>
</evidence>
<feature type="transmembrane region" description="Helical" evidence="11">
    <location>
        <begin position="186"/>
        <end position="204"/>
    </location>
</feature>
<keyword evidence="3 11" id="KW-0328">Glycosyltransferase</keyword>
<evidence type="ECO:0000256" key="7">
    <source>
        <dbReference type="ARBA" id="ARBA00022984"/>
    </source>
</evidence>
<name>A0A8J6NHQ9_9BACT</name>
<feature type="transmembrane region" description="Helical" evidence="11">
    <location>
        <begin position="12"/>
        <end position="33"/>
    </location>
</feature>